<feature type="signal peptide" evidence="1">
    <location>
        <begin position="1"/>
        <end position="21"/>
    </location>
</feature>
<gene>
    <name evidence="2" type="ORF">C4F51_15545</name>
</gene>
<name>A0A928V5E8_9GAMM</name>
<keyword evidence="1" id="KW-0732">Signal</keyword>
<evidence type="ECO:0000313" key="2">
    <source>
        <dbReference type="EMBL" id="MBE8718597.1"/>
    </source>
</evidence>
<dbReference type="RefSeq" id="WP_193911288.1">
    <property type="nucleotide sequence ID" value="NZ_PRDL01000001.1"/>
</dbReference>
<reference evidence="2" key="1">
    <citation type="submission" date="2018-07" db="EMBL/GenBank/DDBJ databases">
        <title>Genome assembly of strain Ka43.</title>
        <authorList>
            <person name="Kukolya J."/>
            <person name="Nagy I."/>
            <person name="Horvath B."/>
            <person name="Toth A."/>
        </authorList>
    </citation>
    <scope>NUCLEOTIDE SEQUENCE</scope>
    <source>
        <strain evidence="2">KB43</strain>
    </source>
</reference>
<keyword evidence="3" id="KW-1185">Reference proteome</keyword>
<dbReference type="InterPro" id="IPR036278">
    <property type="entry name" value="Sialidase_sf"/>
</dbReference>
<accession>A0A928V5E8</accession>
<dbReference type="AlphaFoldDB" id="A0A928V5E8"/>
<dbReference type="SUPFAM" id="SSF50939">
    <property type="entry name" value="Sialidases"/>
    <property type="match status" value="1"/>
</dbReference>
<protein>
    <submittedName>
        <fullName evidence="2">Neuraminidase</fullName>
    </submittedName>
</protein>
<organism evidence="2 3">
    <name type="scientific">Cellvibrio polysaccharolyticus</name>
    <dbReference type="NCBI Taxonomy" id="2082724"/>
    <lineage>
        <taxon>Bacteria</taxon>
        <taxon>Pseudomonadati</taxon>
        <taxon>Pseudomonadota</taxon>
        <taxon>Gammaproteobacteria</taxon>
        <taxon>Cellvibrionales</taxon>
        <taxon>Cellvibrionaceae</taxon>
        <taxon>Cellvibrio</taxon>
    </lineage>
</organism>
<comment type="caution">
    <text evidence="2">The sequence shown here is derived from an EMBL/GenBank/DDBJ whole genome shotgun (WGS) entry which is preliminary data.</text>
</comment>
<feature type="chain" id="PRO_5037945776" evidence="1">
    <location>
        <begin position="22"/>
        <end position="443"/>
    </location>
</feature>
<evidence type="ECO:0000256" key="1">
    <source>
        <dbReference type="SAM" id="SignalP"/>
    </source>
</evidence>
<dbReference type="Proteomes" id="UP000652567">
    <property type="component" value="Unassembled WGS sequence"/>
</dbReference>
<evidence type="ECO:0000313" key="3">
    <source>
        <dbReference type="Proteomes" id="UP000652567"/>
    </source>
</evidence>
<proteinExistence type="predicted"/>
<sequence length="443" mass="48727">MRAFLAALLLGISLLTGPAIAAPSATLITIDNNAWAGSSVNVLAGVRQSVFTEGNVQYAGFYNQQGYLVLAKRTLDDETWQTRVSPYQANVVDAHNHLSLVVDGSGFLHVSFDHHNTPLKYAVAVAPGSLELGELVSMTGKHENSVTYPQFYRLNNGDLLFNYRHGGSGRGVLVVNHYDHKTHQWSRRHDVLIDGEGKRSAYWDMTIDARGVLHLAWNWRETPDVASNYNLAYARSADQGKTWQTVKGANYAIPITDATADYAVVIPQNSNLMNPPAIAADANSRPFIANYWSAKPGDAPRYRVVTPDGDRWQVFDGPKTAADFSLSGIGTKRPPISRSVLLIKNKPDASLVHLIYRDDHQGEKVILATAALPAGKTVNALRWQQRPLTDLSVGAWEPSFDPQQWHLNSQAHLPVQQVEQLDGSDHQAAETAPKPFSLLMVNP</sequence>
<dbReference type="EMBL" id="PRDL01000001">
    <property type="protein sequence ID" value="MBE8718597.1"/>
    <property type="molecule type" value="Genomic_DNA"/>
</dbReference>
<dbReference type="Gene3D" id="2.120.10.10">
    <property type="match status" value="1"/>
</dbReference>
<dbReference type="Pfam" id="PF15892">
    <property type="entry name" value="BNR_4"/>
    <property type="match status" value="1"/>
</dbReference>